<evidence type="ECO:0000313" key="2">
    <source>
        <dbReference type="Proteomes" id="UP000507470"/>
    </source>
</evidence>
<dbReference type="Proteomes" id="UP000507470">
    <property type="component" value="Unassembled WGS sequence"/>
</dbReference>
<keyword evidence="2" id="KW-1185">Reference proteome</keyword>
<reference evidence="1 2" key="1">
    <citation type="submission" date="2020-06" db="EMBL/GenBank/DDBJ databases">
        <authorList>
            <person name="Li R."/>
            <person name="Bekaert M."/>
        </authorList>
    </citation>
    <scope>NUCLEOTIDE SEQUENCE [LARGE SCALE GENOMIC DNA]</scope>
    <source>
        <strain evidence="2">wild</strain>
    </source>
</reference>
<proteinExistence type="predicted"/>
<evidence type="ECO:0000313" key="1">
    <source>
        <dbReference type="EMBL" id="CAC5384800.1"/>
    </source>
</evidence>
<gene>
    <name evidence="1" type="ORF">MCOR_20410</name>
</gene>
<organism evidence="1 2">
    <name type="scientific">Mytilus coruscus</name>
    <name type="common">Sea mussel</name>
    <dbReference type="NCBI Taxonomy" id="42192"/>
    <lineage>
        <taxon>Eukaryota</taxon>
        <taxon>Metazoa</taxon>
        <taxon>Spiralia</taxon>
        <taxon>Lophotrochozoa</taxon>
        <taxon>Mollusca</taxon>
        <taxon>Bivalvia</taxon>
        <taxon>Autobranchia</taxon>
        <taxon>Pteriomorphia</taxon>
        <taxon>Mytilida</taxon>
        <taxon>Mytiloidea</taxon>
        <taxon>Mytilidae</taxon>
        <taxon>Mytilinae</taxon>
        <taxon>Mytilus</taxon>
    </lineage>
</organism>
<name>A0A6J8BNX0_MYTCO</name>
<dbReference type="EMBL" id="CACVKT020003653">
    <property type="protein sequence ID" value="CAC5384800.1"/>
    <property type="molecule type" value="Genomic_DNA"/>
</dbReference>
<accession>A0A6J8BNX0</accession>
<dbReference type="AlphaFoldDB" id="A0A6J8BNX0"/>
<protein>
    <submittedName>
        <fullName evidence="1">Uncharacterized protein</fullName>
    </submittedName>
</protein>
<sequence length="196" mass="22349">MQDKVVGVIGDKPIDGIDGERDTCPAFDTSLADEMMESTSFSENGDKTARQEVNKMLKYFQYPVSVISFVNLIYDMQTNTKLLYESRSENKIIAAKIKRSRDNRHNYESILFTFFTETSLQHILKAVLCNFTMDKHILCYNPQKYYLRLRKMNIVAATKNNNPTTKDAIPALNILLLSSLSANISCPNDTTKRISI</sequence>